<organism evidence="1 2">
    <name type="scientific">Falsochrobactrum shanghaiense</name>
    <dbReference type="NCBI Taxonomy" id="2201899"/>
    <lineage>
        <taxon>Bacteria</taxon>
        <taxon>Pseudomonadati</taxon>
        <taxon>Pseudomonadota</taxon>
        <taxon>Alphaproteobacteria</taxon>
        <taxon>Hyphomicrobiales</taxon>
        <taxon>Brucellaceae</taxon>
        <taxon>Falsochrobactrum</taxon>
    </lineage>
</organism>
<dbReference type="Pfam" id="PF08904">
    <property type="entry name" value="EipB_like"/>
    <property type="match status" value="1"/>
</dbReference>
<dbReference type="AlphaFoldDB" id="A0A316JAM8"/>
<dbReference type="OrthoDB" id="9815514at2"/>
<evidence type="ECO:0000313" key="2">
    <source>
        <dbReference type="Proteomes" id="UP000245865"/>
    </source>
</evidence>
<dbReference type="InterPro" id="IPR015000">
    <property type="entry name" value="EipB-like"/>
</dbReference>
<accession>A0A316JAM8</accession>
<sequence length="278" mass="30931">MRFLRVALVTGGAAIGVWSGMAGSAIAASVTLVPHRAVYDLTLDSADEKSGISGLTGRMVYEFNGSACEGYTTNFRFVTRIDMDEQPQRLTDQQTTTFESGDGKDFRFVNKTFVDQELIKEVRGDATLNEDKTVVALKKPKESRLALPLTQFPTTHMEELIGKAEAGEKFYQTELFDASEDADRVVSTTIVVGKEQELKGDEAKVMGPFTDEHSWPVTIAYFDDKEKQDGLPIYRINFKLYRNGITRDLTMDYGDFSMHGKLVKLDVFDAKGDNAACK</sequence>
<evidence type="ECO:0000313" key="1">
    <source>
        <dbReference type="EMBL" id="PWL17809.1"/>
    </source>
</evidence>
<gene>
    <name evidence="1" type="ORF">DKP76_08565</name>
</gene>
<proteinExistence type="predicted"/>
<dbReference type="Proteomes" id="UP000245865">
    <property type="component" value="Unassembled WGS sequence"/>
</dbReference>
<dbReference type="RefSeq" id="WP_109706044.1">
    <property type="nucleotide sequence ID" value="NZ_QGDB01000003.1"/>
</dbReference>
<name>A0A316JAM8_9HYPH</name>
<keyword evidence="2" id="KW-1185">Reference proteome</keyword>
<dbReference type="EMBL" id="QGDB01000003">
    <property type="protein sequence ID" value="PWL17809.1"/>
    <property type="molecule type" value="Genomic_DNA"/>
</dbReference>
<reference evidence="1 2" key="1">
    <citation type="submission" date="2018-05" db="EMBL/GenBank/DDBJ databases">
        <title>Comparative genomic sequence analysis between strain HN4 and CCM 8460T (Falsochrobactrum ovis) will provide more evidence to prove that HN4 is a new species of Falsochrobactrum.</title>
        <authorList>
            <person name="Lyu W."/>
            <person name="Sun L."/>
            <person name="Yao L."/>
        </authorList>
    </citation>
    <scope>NUCLEOTIDE SEQUENCE [LARGE SCALE GENOMIC DNA]</scope>
    <source>
        <strain evidence="1 2">HN4</strain>
    </source>
</reference>
<protein>
    <submittedName>
        <fullName evidence="1">DUF1849 domain-containing protein</fullName>
    </submittedName>
</protein>
<comment type="caution">
    <text evidence="1">The sequence shown here is derived from an EMBL/GenBank/DDBJ whole genome shotgun (WGS) entry which is preliminary data.</text>
</comment>